<organism evidence="1 2">
    <name type="scientific">Rhizobium leguminosarum</name>
    <dbReference type="NCBI Taxonomy" id="384"/>
    <lineage>
        <taxon>Bacteria</taxon>
        <taxon>Pseudomonadati</taxon>
        <taxon>Pseudomonadota</taxon>
        <taxon>Alphaproteobacteria</taxon>
        <taxon>Hyphomicrobiales</taxon>
        <taxon>Rhizobiaceae</taxon>
        <taxon>Rhizobium/Agrobacterium group</taxon>
        <taxon>Rhizobium</taxon>
    </lineage>
</organism>
<dbReference type="EMBL" id="CP018229">
    <property type="protein sequence ID" value="API55436.1"/>
    <property type="molecule type" value="Genomic_DNA"/>
</dbReference>
<sequence>MDKRTADRSQQISLSGNVLAIGTINSTNCPDALIAAFGQPRPLNTDGRRQSTYADPISVKDDDISFGKYP</sequence>
<proteinExistence type="predicted"/>
<dbReference type="Proteomes" id="UP000183050">
    <property type="component" value="Plasmid unnamed1"/>
</dbReference>
<name>A0A1L3ZIH7_RHILE</name>
<evidence type="ECO:0000313" key="2">
    <source>
        <dbReference type="Proteomes" id="UP000183050"/>
    </source>
</evidence>
<keyword evidence="1" id="KW-0614">Plasmid</keyword>
<protein>
    <submittedName>
        <fullName evidence="1">Uncharacterized protein</fullName>
    </submittedName>
</protein>
<accession>A0A1L3ZIH7</accession>
<evidence type="ECO:0000313" key="1">
    <source>
        <dbReference type="EMBL" id="API55436.1"/>
    </source>
</evidence>
<gene>
    <name evidence="1" type="ORF">BMW22_28480</name>
</gene>
<geneLocation type="plasmid" evidence="1">
    <name>unnamed1</name>
</geneLocation>
<reference evidence="1 2" key="1">
    <citation type="submission" date="2016-11" db="EMBL/GenBank/DDBJ databases">
        <title>Rhizobium leguminosarum bv. viciae strain Vaf12 isolated from Vavilovia formosa root nodules from Russia, Dagestan.</title>
        <authorList>
            <person name="Kimeklis A."/>
        </authorList>
    </citation>
    <scope>NUCLEOTIDE SEQUENCE [LARGE SCALE GENOMIC DNA]</scope>
    <source>
        <strain evidence="1 2">Vaf-108</strain>
        <plasmid evidence="2">Plasmid unnamed1</plasmid>
    </source>
</reference>
<dbReference type="AlphaFoldDB" id="A0A1L3ZIH7"/>